<evidence type="ECO:0000256" key="6">
    <source>
        <dbReference type="ARBA" id="ARBA00012487"/>
    </source>
</evidence>
<accession>A0A2P6MFY8</accession>
<evidence type="ECO:0000256" key="5">
    <source>
        <dbReference type="ARBA" id="ARBA00010185"/>
    </source>
</evidence>
<dbReference type="GO" id="GO:0005886">
    <property type="term" value="C:plasma membrane"/>
    <property type="evidence" value="ECO:0007669"/>
    <property type="project" value="UniProtKB-SubCell"/>
</dbReference>
<dbReference type="EMBL" id="PVNS01000009">
    <property type="protein sequence ID" value="PRO65198.1"/>
    <property type="molecule type" value="Genomic_DNA"/>
</dbReference>
<feature type="transmembrane region" description="Helical" evidence="19">
    <location>
        <begin position="175"/>
        <end position="194"/>
    </location>
</feature>
<evidence type="ECO:0000256" key="8">
    <source>
        <dbReference type="ARBA" id="ARBA00022475"/>
    </source>
</evidence>
<evidence type="ECO:0000256" key="11">
    <source>
        <dbReference type="ARBA" id="ARBA00022692"/>
    </source>
</evidence>
<evidence type="ECO:0000256" key="2">
    <source>
        <dbReference type="ARBA" id="ARBA00004651"/>
    </source>
</evidence>
<dbReference type="EC" id="2.7.7.41" evidence="6 18"/>
<evidence type="ECO:0000256" key="7">
    <source>
        <dbReference type="ARBA" id="ARBA00019373"/>
    </source>
</evidence>
<comment type="pathway">
    <text evidence="3 18">Phospholipid metabolism; CDP-diacylglycerol biosynthesis; CDP-diacylglycerol from sn-glycerol 3-phosphate: step 3/3.</text>
</comment>
<evidence type="ECO:0000256" key="19">
    <source>
        <dbReference type="SAM" id="Phobius"/>
    </source>
</evidence>
<evidence type="ECO:0000256" key="3">
    <source>
        <dbReference type="ARBA" id="ARBA00005119"/>
    </source>
</evidence>
<keyword evidence="8" id="KW-1003">Cell membrane</keyword>
<keyword evidence="21" id="KW-1185">Reference proteome</keyword>
<evidence type="ECO:0000256" key="4">
    <source>
        <dbReference type="ARBA" id="ARBA00005189"/>
    </source>
</evidence>
<dbReference type="GO" id="GO:0016024">
    <property type="term" value="P:CDP-diacylglycerol biosynthetic process"/>
    <property type="evidence" value="ECO:0007669"/>
    <property type="project" value="UniProtKB-UniPathway"/>
</dbReference>
<keyword evidence="9" id="KW-0444">Lipid biosynthesis</keyword>
<feature type="transmembrane region" description="Helical" evidence="19">
    <location>
        <begin position="54"/>
        <end position="71"/>
    </location>
</feature>
<evidence type="ECO:0000256" key="14">
    <source>
        <dbReference type="ARBA" id="ARBA00023098"/>
    </source>
</evidence>
<feature type="transmembrane region" description="Helical" evidence="19">
    <location>
        <begin position="83"/>
        <end position="102"/>
    </location>
</feature>
<comment type="subcellular location">
    <subcellularLocation>
        <location evidence="2">Cell membrane</location>
        <topology evidence="2">Multi-pass membrane protein</topology>
    </subcellularLocation>
</comment>
<proteinExistence type="inferred from homology"/>
<dbReference type="RefSeq" id="WP_105959398.1">
    <property type="nucleotide sequence ID" value="NZ_PVNS01000009.1"/>
</dbReference>
<gene>
    <name evidence="20" type="ORF">C6I21_10350</name>
</gene>
<feature type="transmembrane region" description="Helical" evidence="19">
    <location>
        <begin position="133"/>
        <end position="154"/>
    </location>
</feature>
<evidence type="ECO:0000256" key="1">
    <source>
        <dbReference type="ARBA" id="ARBA00001698"/>
    </source>
</evidence>
<keyword evidence="15 19" id="KW-0472">Membrane</keyword>
<dbReference type="InterPro" id="IPR000374">
    <property type="entry name" value="PC_trans"/>
</dbReference>
<dbReference type="PROSITE" id="PS01315">
    <property type="entry name" value="CDS"/>
    <property type="match status" value="1"/>
</dbReference>
<keyword evidence="13 19" id="KW-1133">Transmembrane helix</keyword>
<keyword evidence="11 18" id="KW-0812">Transmembrane</keyword>
<evidence type="ECO:0000256" key="12">
    <source>
        <dbReference type="ARBA" id="ARBA00022695"/>
    </source>
</evidence>
<sequence>MKQRIITAVIAGAGFLGVLWYGGLPFILLMVLLAVIAMGELLKMKHIRLFSSRGALGFIFVLLLALPEDWLEQGIIAVDRNELFLILIIAMLALTVLTKNAFTFDEAGFMILASVYVGFGFHYFMYARFAENGLALLILILILIWMTDTGAYFAGRAFGKHKLWPKISPKKTIEGALGGMAAAFAAGYIYSAYFNVFDSGWELFFCILIVSSAGQLGDLVESAFKRHYAVKDSGNVLPGHGGILDRFDSMIFVMPILYLFGFLG</sequence>
<evidence type="ECO:0000256" key="15">
    <source>
        <dbReference type="ARBA" id="ARBA00023136"/>
    </source>
</evidence>
<evidence type="ECO:0000256" key="18">
    <source>
        <dbReference type="RuleBase" id="RU003938"/>
    </source>
</evidence>
<evidence type="ECO:0000256" key="17">
    <source>
        <dbReference type="ARBA" id="ARBA00023264"/>
    </source>
</evidence>
<evidence type="ECO:0000313" key="20">
    <source>
        <dbReference type="EMBL" id="PRO65198.1"/>
    </source>
</evidence>
<evidence type="ECO:0000256" key="16">
    <source>
        <dbReference type="ARBA" id="ARBA00023209"/>
    </source>
</evidence>
<comment type="catalytic activity">
    <reaction evidence="1 18">
        <text>a 1,2-diacyl-sn-glycero-3-phosphate + CTP + H(+) = a CDP-1,2-diacyl-sn-glycerol + diphosphate</text>
        <dbReference type="Rhea" id="RHEA:16229"/>
        <dbReference type="ChEBI" id="CHEBI:15378"/>
        <dbReference type="ChEBI" id="CHEBI:33019"/>
        <dbReference type="ChEBI" id="CHEBI:37563"/>
        <dbReference type="ChEBI" id="CHEBI:58332"/>
        <dbReference type="ChEBI" id="CHEBI:58608"/>
        <dbReference type="EC" id="2.7.7.41"/>
    </reaction>
</comment>
<keyword evidence="16" id="KW-0594">Phospholipid biosynthesis</keyword>
<keyword evidence="10 18" id="KW-0808">Transferase</keyword>
<comment type="similarity">
    <text evidence="5 18">Belongs to the CDS family.</text>
</comment>
<dbReference type="Pfam" id="PF01148">
    <property type="entry name" value="CTP_transf_1"/>
    <property type="match status" value="1"/>
</dbReference>
<dbReference type="PANTHER" id="PTHR46382">
    <property type="entry name" value="PHOSPHATIDATE CYTIDYLYLTRANSFERASE"/>
    <property type="match status" value="1"/>
</dbReference>
<evidence type="ECO:0000256" key="9">
    <source>
        <dbReference type="ARBA" id="ARBA00022516"/>
    </source>
</evidence>
<evidence type="ECO:0000313" key="21">
    <source>
        <dbReference type="Proteomes" id="UP000243650"/>
    </source>
</evidence>
<comment type="caution">
    <text evidence="20">The sequence shown here is derived from an EMBL/GenBank/DDBJ whole genome shotgun (WGS) entry which is preliminary data.</text>
</comment>
<dbReference type="Proteomes" id="UP000243650">
    <property type="component" value="Unassembled WGS sequence"/>
</dbReference>
<dbReference type="GO" id="GO:0004605">
    <property type="term" value="F:phosphatidate cytidylyltransferase activity"/>
    <property type="evidence" value="ECO:0007669"/>
    <property type="project" value="UniProtKB-EC"/>
</dbReference>
<keyword evidence="12 18" id="KW-0548">Nucleotidyltransferase</keyword>
<name>A0A2P6MFY8_ALKUR</name>
<keyword evidence="17" id="KW-1208">Phospholipid metabolism</keyword>
<organism evidence="20 21">
    <name type="scientific">Alkalicoccus urumqiensis</name>
    <name type="common">Bacillus urumqiensis</name>
    <dbReference type="NCBI Taxonomy" id="1548213"/>
    <lineage>
        <taxon>Bacteria</taxon>
        <taxon>Bacillati</taxon>
        <taxon>Bacillota</taxon>
        <taxon>Bacilli</taxon>
        <taxon>Bacillales</taxon>
        <taxon>Bacillaceae</taxon>
        <taxon>Alkalicoccus</taxon>
    </lineage>
</organism>
<dbReference type="UniPathway" id="UPA00557">
    <property type="reaction ID" value="UER00614"/>
</dbReference>
<evidence type="ECO:0000256" key="10">
    <source>
        <dbReference type="ARBA" id="ARBA00022679"/>
    </source>
</evidence>
<protein>
    <recommendedName>
        <fullName evidence="7 18">Phosphatidate cytidylyltransferase</fullName>
        <ecNumber evidence="6 18">2.7.7.41</ecNumber>
    </recommendedName>
</protein>
<evidence type="ECO:0000256" key="13">
    <source>
        <dbReference type="ARBA" id="ARBA00022989"/>
    </source>
</evidence>
<feature type="transmembrane region" description="Helical" evidence="19">
    <location>
        <begin position="109"/>
        <end position="127"/>
    </location>
</feature>
<dbReference type="AlphaFoldDB" id="A0A2P6MFY8"/>
<dbReference type="OrthoDB" id="9799199at2"/>
<reference evidence="20 21" key="1">
    <citation type="submission" date="2018-03" db="EMBL/GenBank/DDBJ databases">
        <title>Bacillus urumqiensis sp. nov., a moderately haloalkaliphilic bacterium isolated from a salt lake.</title>
        <authorList>
            <person name="Zhao B."/>
            <person name="Liao Z."/>
        </authorList>
    </citation>
    <scope>NUCLEOTIDE SEQUENCE [LARGE SCALE GENOMIC DNA]</scope>
    <source>
        <strain evidence="20 21">BZ-SZ-XJ18</strain>
    </source>
</reference>
<dbReference type="PANTHER" id="PTHR46382:SF1">
    <property type="entry name" value="PHOSPHATIDATE CYTIDYLYLTRANSFERASE"/>
    <property type="match status" value="1"/>
</dbReference>
<comment type="pathway">
    <text evidence="4">Lipid metabolism.</text>
</comment>
<keyword evidence="14" id="KW-0443">Lipid metabolism</keyword>
<feature type="transmembrane region" description="Helical" evidence="19">
    <location>
        <begin position="20"/>
        <end position="42"/>
    </location>
</feature>